<dbReference type="EMBL" id="BTSY01000003">
    <property type="protein sequence ID" value="GMT19760.1"/>
    <property type="molecule type" value="Genomic_DNA"/>
</dbReference>
<evidence type="ECO:0000256" key="2">
    <source>
        <dbReference type="ARBA" id="ARBA00022487"/>
    </source>
</evidence>
<dbReference type="PANTHER" id="PTHR44590:SF3">
    <property type="entry name" value="CARBOXYLESTERASE TYPE B DOMAIN-CONTAINING PROTEIN"/>
    <property type="match status" value="1"/>
</dbReference>
<proteinExistence type="inferred from homology"/>
<feature type="domain" description="Carboxylesterase type B" evidence="5">
    <location>
        <begin position="10"/>
        <end position="503"/>
    </location>
</feature>
<keyword evidence="7" id="KW-1185">Reference proteome</keyword>
<evidence type="ECO:0000256" key="4">
    <source>
        <dbReference type="RuleBase" id="RU361235"/>
    </source>
</evidence>
<dbReference type="Proteomes" id="UP001432322">
    <property type="component" value="Unassembled WGS sequence"/>
</dbReference>
<dbReference type="GO" id="GO:0052689">
    <property type="term" value="F:carboxylic ester hydrolase activity"/>
    <property type="evidence" value="ECO:0007669"/>
    <property type="project" value="UniProtKB-KW"/>
</dbReference>
<dbReference type="SUPFAM" id="SSF53474">
    <property type="entry name" value="alpha/beta-Hydrolases"/>
    <property type="match status" value="1"/>
</dbReference>
<sequence>MGSSVSYPASRVVATAQGQLQGRRLVYKGDKHVDAFQGIPYAKPPVGQLRFQKPQPPDSWEGIREATKFGDRAIQPYLIFIERLKKHAPSEDCLYLNVFTPCWEPPSGGFPVMVYIHGGGFVMGEAETYGDIGICENLCTRDVVVVSIHYRLAYLGFFTTGDSACPGNLGLWDQTEALKWVQQNIGAFGGNKDNVTVFGQSAGGASVDFLHLSPHSTDLFHKGVCMAGNTFAPWAVASNMVEQCRKKARLVGVEEKNSQKLIERLREIPADKFGVNLFTQDNKEDFIDLETTPFIDGDFFPESLEELRKKATPKPLMTGVTKEEGIFFMVGKKNSDGELRKFIGHVLRDAENKERLEDQVRKKYVNDRNLKDKQNLLRVQAEVHSDYFMNSPTLKWCRANADNADPVFLYVFEHYNVKSIGVGRFVLPILDITHCLELTYLFRKCIFAPFVDTESEHSVENNFSTAFTNFAKFGNPNGGDASRTDLPARWTPIDSSNQSKNFVFTTEGGHMSESYFGGRPADVIAMIE</sequence>
<dbReference type="InterPro" id="IPR029058">
    <property type="entry name" value="AB_hydrolase_fold"/>
</dbReference>
<evidence type="ECO:0000313" key="7">
    <source>
        <dbReference type="Proteomes" id="UP001432322"/>
    </source>
</evidence>
<keyword evidence="3 4" id="KW-0378">Hydrolase</keyword>
<dbReference type="Gene3D" id="3.40.50.1820">
    <property type="entry name" value="alpha/beta hydrolase"/>
    <property type="match status" value="1"/>
</dbReference>
<dbReference type="InterPro" id="IPR002018">
    <property type="entry name" value="CarbesteraseB"/>
</dbReference>
<comment type="caution">
    <text evidence="6">The sequence shown here is derived from an EMBL/GenBank/DDBJ whole genome shotgun (WGS) entry which is preliminary data.</text>
</comment>
<organism evidence="6 7">
    <name type="scientific">Pristionchus fissidentatus</name>
    <dbReference type="NCBI Taxonomy" id="1538716"/>
    <lineage>
        <taxon>Eukaryota</taxon>
        <taxon>Metazoa</taxon>
        <taxon>Ecdysozoa</taxon>
        <taxon>Nematoda</taxon>
        <taxon>Chromadorea</taxon>
        <taxon>Rhabditida</taxon>
        <taxon>Rhabditina</taxon>
        <taxon>Diplogasteromorpha</taxon>
        <taxon>Diplogasteroidea</taxon>
        <taxon>Neodiplogasteridae</taxon>
        <taxon>Pristionchus</taxon>
    </lineage>
</organism>
<reference evidence="6" key="1">
    <citation type="submission" date="2023-10" db="EMBL/GenBank/DDBJ databases">
        <title>Genome assembly of Pristionchus species.</title>
        <authorList>
            <person name="Yoshida K."/>
            <person name="Sommer R.J."/>
        </authorList>
    </citation>
    <scope>NUCLEOTIDE SEQUENCE</scope>
    <source>
        <strain evidence="6">RS5133</strain>
    </source>
</reference>
<evidence type="ECO:0000256" key="1">
    <source>
        <dbReference type="ARBA" id="ARBA00005964"/>
    </source>
</evidence>
<evidence type="ECO:0000259" key="5">
    <source>
        <dbReference type="Pfam" id="PF00135"/>
    </source>
</evidence>
<evidence type="ECO:0000256" key="3">
    <source>
        <dbReference type="ARBA" id="ARBA00022801"/>
    </source>
</evidence>
<dbReference type="EC" id="3.1.1.-" evidence="4"/>
<dbReference type="InterPro" id="IPR019826">
    <property type="entry name" value="Carboxylesterase_B_AS"/>
</dbReference>
<dbReference type="PROSITE" id="PS00941">
    <property type="entry name" value="CARBOXYLESTERASE_B_2"/>
    <property type="match status" value="1"/>
</dbReference>
<accession>A0AAV5VJB1</accession>
<feature type="non-terminal residue" evidence="6">
    <location>
        <position position="528"/>
    </location>
</feature>
<keyword evidence="2" id="KW-0719">Serine esterase</keyword>
<dbReference type="AlphaFoldDB" id="A0AAV5VJB1"/>
<dbReference type="Pfam" id="PF00135">
    <property type="entry name" value="COesterase"/>
    <property type="match status" value="1"/>
</dbReference>
<gene>
    <name evidence="6" type="ORF">PFISCL1PPCAC_11057</name>
</gene>
<comment type="similarity">
    <text evidence="1 4">Belongs to the type-B carboxylesterase/lipase family.</text>
</comment>
<dbReference type="InterPro" id="IPR019819">
    <property type="entry name" value="Carboxylesterase_B_CS"/>
</dbReference>
<protein>
    <recommendedName>
        <fullName evidence="4">Carboxylic ester hydrolase</fullName>
        <ecNumber evidence="4">3.1.1.-</ecNumber>
    </recommendedName>
</protein>
<evidence type="ECO:0000313" key="6">
    <source>
        <dbReference type="EMBL" id="GMT19760.1"/>
    </source>
</evidence>
<dbReference type="PANTHER" id="PTHR44590">
    <property type="entry name" value="CARBOXYLIC ESTER HYDROLASE-RELATED"/>
    <property type="match status" value="1"/>
</dbReference>
<dbReference type="PROSITE" id="PS00122">
    <property type="entry name" value="CARBOXYLESTERASE_B_1"/>
    <property type="match status" value="1"/>
</dbReference>
<name>A0AAV5VJB1_9BILA</name>